<dbReference type="InterPro" id="IPR011042">
    <property type="entry name" value="6-blade_b-propeller_TolB-like"/>
</dbReference>
<keyword evidence="2" id="KW-0472">Membrane</keyword>
<dbReference type="Gene3D" id="2.120.10.30">
    <property type="entry name" value="TolB, C-terminal domain"/>
    <property type="match status" value="1"/>
</dbReference>
<reference evidence="3 4" key="1">
    <citation type="submission" date="2022-11" db="EMBL/GenBank/DDBJ databases">
        <title>Minimal conservation of predation-associated metabolite biosynthetic gene clusters underscores biosynthetic potential of Myxococcota including descriptions for ten novel species: Archangium lansinium sp. nov., Myxococcus landrumus sp. nov., Nannocystis bai.</title>
        <authorList>
            <person name="Ahearne A."/>
            <person name="Stevens C."/>
            <person name="Dowd S."/>
        </authorList>
    </citation>
    <scope>NUCLEOTIDE SEQUENCE [LARGE SCALE GENOMIC DNA]</scope>
    <source>
        <strain evidence="3 4">NCELM</strain>
    </source>
</reference>
<evidence type="ECO:0000256" key="1">
    <source>
        <dbReference type="SAM" id="MobiDB-lite"/>
    </source>
</evidence>
<evidence type="ECO:0000256" key="2">
    <source>
        <dbReference type="SAM" id="Phobius"/>
    </source>
</evidence>
<gene>
    <name evidence="3" type="ORF">POL58_10815</name>
</gene>
<name>A0ABT5B3W4_9BACT</name>
<evidence type="ECO:0000313" key="3">
    <source>
        <dbReference type="EMBL" id="MDC0668234.1"/>
    </source>
</evidence>
<sequence length="531" mass="56115">MLARFALSAALLAPSATEPPAFTGQPARYSILWSDGDSLLAAAEPDAVHLLCRTGERSSTIAGLGRVRGLAGRSIAGALQLVAVTEGGQLARWSADAWSLSAVPRRAVDELFAVALDNRGRAVVAGKTYALYIADGDRWEVLLYPPGLSAPAALAHDGDHIAVVGSRGQLVLATPEGSSIWTDVPISGGLDEPSQAWWSPASGLLWIVDRRELVAVDVARSRVLQRVAKDTSGGPHALTGLPTPQGDLLALAGQSTLGLLLRHEQRVRTLGVEVVFPAGFAFDVRGEALYVADLEGLRRIPLVDDALAAARALLERGPAPPCPLAPGRRVQVADDLLPAPRDMSSAPLAPKSPPRTKRSDRGELPIVPVRPTLRLGLGPAIAPHPPPARTTAGLAFDVSLGVAIALGKRGAYLWPEFGYAQTRRDGTTGHLFTFGLTPLFGLPSAAFGLSPKVVFGDAYGHVGAGLRSSLVGTFALQTLTFEIGHQWLRAGGRDLHDARLMFSLDVLAVVALLTAPLKVLRWLGRDAKRYF</sequence>
<evidence type="ECO:0000313" key="4">
    <source>
        <dbReference type="Proteomes" id="UP001217838"/>
    </source>
</evidence>
<feature type="transmembrane region" description="Helical" evidence="2">
    <location>
        <begin position="500"/>
        <end position="520"/>
    </location>
</feature>
<dbReference type="EMBL" id="JAQNDN010000003">
    <property type="protein sequence ID" value="MDC0668234.1"/>
    <property type="molecule type" value="Genomic_DNA"/>
</dbReference>
<dbReference type="Proteomes" id="UP001217838">
    <property type="component" value="Unassembled WGS sequence"/>
</dbReference>
<accession>A0ABT5B3W4</accession>
<dbReference type="RefSeq" id="WP_271997132.1">
    <property type="nucleotide sequence ID" value="NZ_JAQNDN010000003.1"/>
</dbReference>
<dbReference type="SUPFAM" id="SSF101898">
    <property type="entry name" value="NHL repeat"/>
    <property type="match status" value="1"/>
</dbReference>
<keyword evidence="4" id="KW-1185">Reference proteome</keyword>
<keyword evidence="2" id="KW-1133">Transmembrane helix</keyword>
<keyword evidence="2" id="KW-0812">Transmembrane</keyword>
<protein>
    <submittedName>
        <fullName evidence="3">Uncharacterized protein</fullName>
    </submittedName>
</protein>
<proteinExistence type="predicted"/>
<feature type="region of interest" description="Disordered" evidence="1">
    <location>
        <begin position="339"/>
        <end position="364"/>
    </location>
</feature>
<comment type="caution">
    <text evidence="3">The sequence shown here is derived from an EMBL/GenBank/DDBJ whole genome shotgun (WGS) entry which is preliminary data.</text>
</comment>
<organism evidence="3 4">
    <name type="scientific">Nannocystis radixulma</name>
    <dbReference type="NCBI Taxonomy" id="2995305"/>
    <lineage>
        <taxon>Bacteria</taxon>
        <taxon>Pseudomonadati</taxon>
        <taxon>Myxococcota</taxon>
        <taxon>Polyangia</taxon>
        <taxon>Nannocystales</taxon>
        <taxon>Nannocystaceae</taxon>
        <taxon>Nannocystis</taxon>
    </lineage>
</organism>